<dbReference type="Gene3D" id="2.60.120.10">
    <property type="entry name" value="Jelly Rolls"/>
    <property type="match status" value="1"/>
</dbReference>
<keyword evidence="2" id="KW-0238">DNA-binding</keyword>
<reference evidence="5 6" key="1">
    <citation type="journal article" date="2013" name="Int. J. Syst. Evol. Microbiol.">
        <title>Hoeflea suaedae sp. nov., an endophytic bacterium isolated from the root of the halophyte Suaeda maritima.</title>
        <authorList>
            <person name="Chung E.J."/>
            <person name="Park J.A."/>
            <person name="Pramanik P."/>
            <person name="Bibi F."/>
            <person name="Jeon C.O."/>
            <person name="Chung Y.R."/>
        </authorList>
    </citation>
    <scope>NUCLEOTIDE SEQUENCE [LARGE SCALE GENOMIC DNA]</scope>
    <source>
        <strain evidence="5 6">YC6898</strain>
    </source>
</reference>
<feature type="domain" description="HTH crp-type" evidence="4">
    <location>
        <begin position="161"/>
        <end position="206"/>
    </location>
</feature>
<dbReference type="GO" id="GO:0003677">
    <property type="term" value="F:DNA binding"/>
    <property type="evidence" value="ECO:0007669"/>
    <property type="project" value="UniProtKB-KW"/>
</dbReference>
<organism evidence="5 6">
    <name type="scientific">Pseudohoeflea suaedae</name>
    <dbReference type="NCBI Taxonomy" id="877384"/>
    <lineage>
        <taxon>Bacteria</taxon>
        <taxon>Pseudomonadati</taxon>
        <taxon>Pseudomonadota</taxon>
        <taxon>Alphaproteobacteria</taxon>
        <taxon>Hyphomicrobiales</taxon>
        <taxon>Rhizobiaceae</taxon>
        <taxon>Pseudohoeflea</taxon>
    </lineage>
</organism>
<dbReference type="SUPFAM" id="SSF46785">
    <property type="entry name" value="Winged helix' DNA-binding domain"/>
    <property type="match status" value="1"/>
</dbReference>
<evidence type="ECO:0000313" key="5">
    <source>
        <dbReference type="EMBL" id="TDH36077.1"/>
    </source>
</evidence>
<keyword evidence="1" id="KW-0805">Transcription regulation</keyword>
<protein>
    <submittedName>
        <fullName evidence="5">Crp/Fnr family transcriptional regulator</fullName>
    </submittedName>
</protein>
<dbReference type="InterPro" id="IPR018490">
    <property type="entry name" value="cNMP-bd_dom_sf"/>
</dbReference>
<dbReference type="Pfam" id="PF13545">
    <property type="entry name" value="HTH_Crp_2"/>
    <property type="match status" value="1"/>
</dbReference>
<dbReference type="EMBL" id="SMSI01000002">
    <property type="protein sequence ID" value="TDH36077.1"/>
    <property type="molecule type" value="Genomic_DNA"/>
</dbReference>
<dbReference type="GO" id="GO:0006355">
    <property type="term" value="P:regulation of DNA-templated transcription"/>
    <property type="evidence" value="ECO:0007669"/>
    <property type="project" value="InterPro"/>
</dbReference>
<comment type="caution">
    <text evidence="5">The sequence shown here is derived from an EMBL/GenBank/DDBJ whole genome shotgun (WGS) entry which is preliminary data.</text>
</comment>
<proteinExistence type="predicted"/>
<evidence type="ECO:0000313" key="6">
    <source>
        <dbReference type="Proteomes" id="UP000295131"/>
    </source>
</evidence>
<evidence type="ECO:0000256" key="2">
    <source>
        <dbReference type="ARBA" id="ARBA00023125"/>
    </source>
</evidence>
<keyword evidence="6" id="KW-1185">Reference proteome</keyword>
<evidence type="ECO:0000256" key="1">
    <source>
        <dbReference type="ARBA" id="ARBA00023015"/>
    </source>
</evidence>
<evidence type="ECO:0000259" key="4">
    <source>
        <dbReference type="Pfam" id="PF13545"/>
    </source>
</evidence>
<gene>
    <name evidence="5" type="ORF">E2A64_12325</name>
</gene>
<name>A0A4R5PK49_9HYPH</name>
<dbReference type="InterPro" id="IPR036390">
    <property type="entry name" value="WH_DNA-bd_sf"/>
</dbReference>
<dbReference type="Proteomes" id="UP000295131">
    <property type="component" value="Unassembled WGS sequence"/>
</dbReference>
<dbReference type="InterPro" id="IPR012318">
    <property type="entry name" value="HTH_CRP"/>
</dbReference>
<sequence length="225" mass="24708">MLDGFDAGESARLIGRGLQFFDLHTYKRSAVISSVAEDHADILYVSSGAVGLYSHVCGNEELIGLILKGECVSFGGRAMNPGRLTARALKNSNVYVGRSTNLAGLMPDGAINRLVMSATTHLFNLLLNQAAAMKVRRLEDRIVVVLKNCARFQGQDLSQDAVELEWGISQVEFANLLGVARPYLNKAIRQLEQSGVLEFNGDRVVLDECRKKKGLEVRHENARYG</sequence>
<dbReference type="InterPro" id="IPR014710">
    <property type="entry name" value="RmlC-like_jellyroll"/>
</dbReference>
<evidence type="ECO:0000256" key="3">
    <source>
        <dbReference type="ARBA" id="ARBA00023163"/>
    </source>
</evidence>
<dbReference type="AlphaFoldDB" id="A0A4R5PK49"/>
<keyword evidence="3" id="KW-0804">Transcription</keyword>
<dbReference type="SUPFAM" id="SSF51206">
    <property type="entry name" value="cAMP-binding domain-like"/>
    <property type="match status" value="1"/>
</dbReference>
<accession>A0A4R5PK49</accession>